<sequence>MAQPVTKIAAGAFTEDTITEAALPGSNADHILYLKLIQGYAIRLVHLLPGSQNDPVRIHLSIHELEFQPEYEALSYVWGPTNSDEYWTSIECNGRQLWVTKSLQSVFTRVRHSDRPRIVWADAICINQQDDDEKSHHVAFMNRIYSHASDVLVCMTGGSEEVAGHTIALLHEHTLRRAGFASVNDMPVLNDDDPVLSDPRWPAFGKLMQNEWFKRAWVCQETGVAKHATIHWADAAMDYRHTMHLARWVVRCAPQLQSSADWSNWRDNEWRHDQSVPDYSIVDFLSHAKGLGCSNAHDHIYAFLGHPLLQTNTDAGISVPIIKPDYKKSMLEIYHEFTVAVFPTAGVKLFSAIEHDEESLNADIPSWVVRWDMDIIQNSLGYYPDFYFRTSGPEAKTFTGLYAPVIEGSVCIVRGIHVDSIIIRHKFSADGAMYDVDNVKEALKPDNVVNETLDAVLDIPANTDTPSRYEAPERTDAISLTLRTGLADYLRAENDLSKHRASFEAFRSVRDQTLGREAGSHDPEREDNQMTIRKANSYWYDLSLGCKGRCFFVTRTGYYGLGPWVLQPGDECWLFEGARVLYVLRKVQGEGAYQILGEAYVHGSMEGEIVKERGKDLVWESVVLK</sequence>
<gene>
    <name evidence="2" type="ORF">LTR05_004895</name>
</gene>
<dbReference type="Proteomes" id="UP001309876">
    <property type="component" value="Unassembled WGS sequence"/>
</dbReference>
<dbReference type="InterPro" id="IPR010730">
    <property type="entry name" value="HET"/>
</dbReference>
<protein>
    <recommendedName>
        <fullName evidence="1">Heterokaryon incompatibility domain-containing protein</fullName>
    </recommendedName>
</protein>
<reference evidence="2 3" key="1">
    <citation type="submission" date="2023-08" db="EMBL/GenBank/DDBJ databases">
        <title>Black Yeasts Isolated from many extreme environments.</title>
        <authorList>
            <person name="Coleine C."/>
            <person name="Stajich J.E."/>
            <person name="Selbmann L."/>
        </authorList>
    </citation>
    <scope>NUCLEOTIDE SEQUENCE [LARGE SCALE GENOMIC DNA]</scope>
    <source>
        <strain evidence="2 3">CCFEE 5910</strain>
    </source>
</reference>
<dbReference type="PANTHER" id="PTHR24148:SF64">
    <property type="entry name" value="HETEROKARYON INCOMPATIBILITY DOMAIN-CONTAINING PROTEIN"/>
    <property type="match status" value="1"/>
</dbReference>
<dbReference type="EMBL" id="JAVRRJ010000004">
    <property type="protein sequence ID" value="KAK5085608.1"/>
    <property type="molecule type" value="Genomic_DNA"/>
</dbReference>
<evidence type="ECO:0000259" key="1">
    <source>
        <dbReference type="Pfam" id="PF06985"/>
    </source>
</evidence>
<name>A0AAN7T0F3_9EURO</name>
<dbReference type="Pfam" id="PF06985">
    <property type="entry name" value="HET"/>
    <property type="match status" value="1"/>
</dbReference>
<organism evidence="2 3">
    <name type="scientific">Lithohypha guttulata</name>
    <dbReference type="NCBI Taxonomy" id="1690604"/>
    <lineage>
        <taxon>Eukaryota</taxon>
        <taxon>Fungi</taxon>
        <taxon>Dikarya</taxon>
        <taxon>Ascomycota</taxon>
        <taxon>Pezizomycotina</taxon>
        <taxon>Eurotiomycetes</taxon>
        <taxon>Chaetothyriomycetidae</taxon>
        <taxon>Chaetothyriales</taxon>
        <taxon>Trichomeriaceae</taxon>
        <taxon>Lithohypha</taxon>
    </lineage>
</organism>
<comment type="caution">
    <text evidence="2">The sequence shown here is derived from an EMBL/GenBank/DDBJ whole genome shotgun (WGS) entry which is preliminary data.</text>
</comment>
<keyword evidence="3" id="KW-1185">Reference proteome</keyword>
<accession>A0AAN7T0F3</accession>
<dbReference type="PANTHER" id="PTHR24148">
    <property type="entry name" value="ANKYRIN REPEAT DOMAIN-CONTAINING PROTEIN 39 HOMOLOG-RELATED"/>
    <property type="match status" value="1"/>
</dbReference>
<proteinExistence type="predicted"/>
<evidence type="ECO:0000313" key="3">
    <source>
        <dbReference type="Proteomes" id="UP001309876"/>
    </source>
</evidence>
<dbReference type="AlphaFoldDB" id="A0AAN7T0F3"/>
<evidence type="ECO:0000313" key="2">
    <source>
        <dbReference type="EMBL" id="KAK5085608.1"/>
    </source>
</evidence>
<feature type="domain" description="Heterokaryon incompatibility" evidence="1">
    <location>
        <begin position="71"/>
        <end position="221"/>
    </location>
</feature>
<dbReference type="Pfam" id="PF26639">
    <property type="entry name" value="Het-6_barrel"/>
    <property type="match status" value="1"/>
</dbReference>
<dbReference type="InterPro" id="IPR052895">
    <property type="entry name" value="HetReg/Transcr_Mod"/>
</dbReference>